<reference evidence="1 2" key="1">
    <citation type="submission" date="2019-05" db="EMBL/GenBank/DDBJ databases">
        <title>Tamlana fucoidanivorans sp. nov., isolated from the surface of algae collected from Fujian province in China.</title>
        <authorList>
            <person name="Li J."/>
        </authorList>
    </citation>
    <scope>NUCLEOTIDE SEQUENCE [LARGE SCALE GENOMIC DNA]</scope>
    <source>
        <strain evidence="1 2">CW2-9</strain>
    </source>
</reference>
<keyword evidence="2" id="KW-1185">Reference proteome</keyword>
<sequence>MKKTINALKFPFVFLLVLVALVACDKEFNVIESDVLGKDNANFTTGDTLLPVVAYNQKLSALQINRLGSTSTTGAAAASLLGVYNDPAYGLTKASIISQVTPTSFNPDFGENPQVVSVVLNIPYYSTANGTDDEGHVTYKLDSLYGNTEQPIKLTIYQNNYFLRDFDPNSVAENSQNYYSNGSSDSNSALTGTSTILFDNHIVNVDTPIFVDNEFIPSNEAIVIETGEGDDAVTSRSEPAFRVELDNDFWQQTILDKQDDPVLSNANNFKNYFRGLYFKAETLGIDDGSMILLNLASSKATITITYEKGPTDARTESTYTLNFSGNRLTTFINNFTTNLENGDAASGDEKLYLKGMEGSMAIVDLFSGDVDCDGDGIPDMDALECFKQTYRQTDENGEYRFDPLTRRFLLKRLINEAHLIINEDEDMNTGDDEDYHKYDRIYAYDLENKASTIDYIVDQSGNTVNPVNSKIISLGQRNSEGTFKIRLTQHLNNILLNDSTNTKIGLVLSTNVNYTNNSKILNSANNVDAIPTASIISPRGTILYGSKGIPEKEDKKLQLKIFLSKGKED</sequence>
<dbReference type="InterPro" id="IPR025366">
    <property type="entry name" value="DUF4270"/>
</dbReference>
<dbReference type="Pfam" id="PF14092">
    <property type="entry name" value="DUF4270"/>
    <property type="match status" value="1"/>
</dbReference>
<dbReference type="Proteomes" id="UP000308713">
    <property type="component" value="Unassembled WGS sequence"/>
</dbReference>
<proteinExistence type="predicted"/>
<comment type="caution">
    <text evidence="1">The sequence shown here is derived from an EMBL/GenBank/DDBJ whole genome shotgun (WGS) entry which is preliminary data.</text>
</comment>
<name>A0A5C4SP14_9FLAO</name>
<gene>
    <name evidence="1" type="ORF">FGF67_06680</name>
</gene>
<dbReference type="RefSeq" id="WP_139696002.1">
    <property type="nucleotide sequence ID" value="NZ_CP074074.1"/>
</dbReference>
<dbReference type="OrthoDB" id="1466062at2"/>
<accession>A0A5C4SP14</accession>
<organism evidence="1 2">
    <name type="scientific">Allotamlana fucoidanivorans</name>
    <dbReference type="NCBI Taxonomy" id="2583814"/>
    <lineage>
        <taxon>Bacteria</taxon>
        <taxon>Pseudomonadati</taxon>
        <taxon>Bacteroidota</taxon>
        <taxon>Flavobacteriia</taxon>
        <taxon>Flavobacteriales</taxon>
        <taxon>Flavobacteriaceae</taxon>
        <taxon>Allotamlana</taxon>
    </lineage>
</organism>
<dbReference type="PROSITE" id="PS51257">
    <property type="entry name" value="PROKAR_LIPOPROTEIN"/>
    <property type="match status" value="1"/>
</dbReference>
<evidence type="ECO:0000313" key="1">
    <source>
        <dbReference type="EMBL" id="TNJ45390.1"/>
    </source>
</evidence>
<protein>
    <submittedName>
        <fullName evidence="1">DUF4270 domain-containing protein</fullName>
    </submittedName>
</protein>
<evidence type="ECO:0000313" key="2">
    <source>
        <dbReference type="Proteomes" id="UP000308713"/>
    </source>
</evidence>
<dbReference type="EMBL" id="VDCS01000005">
    <property type="protein sequence ID" value="TNJ45390.1"/>
    <property type="molecule type" value="Genomic_DNA"/>
</dbReference>
<dbReference type="AlphaFoldDB" id="A0A5C4SP14"/>